<proteinExistence type="predicted"/>
<dbReference type="SUPFAM" id="SSF54928">
    <property type="entry name" value="RNA-binding domain, RBD"/>
    <property type="match status" value="1"/>
</dbReference>
<comment type="caution">
    <text evidence="3">The sequence shown here is derived from an EMBL/GenBank/DDBJ whole genome shotgun (WGS) entry which is preliminary data.</text>
</comment>
<feature type="region of interest" description="Disordered" evidence="1">
    <location>
        <begin position="1"/>
        <end position="33"/>
    </location>
</feature>
<feature type="compositionally biased region" description="Polar residues" evidence="1">
    <location>
        <begin position="225"/>
        <end position="250"/>
    </location>
</feature>
<dbReference type="Gene3D" id="3.30.70.330">
    <property type="match status" value="1"/>
</dbReference>
<protein>
    <recommendedName>
        <fullName evidence="2">Mei2-like C-terminal RNA recognition motif domain-containing protein</fullName>
    </recommendedName>
</protein>
<dbReference type="InterPro" id="IPR007201">
    <property type="entry name" value="Mei2-like_Rrm_C"/>
</dbReference>
<name>A0ABN9SK25_9DINO</name>
<feature type="region of interest" description="Disordered" evidence="1">
    <location>
        <begin position="220"/>
        <end position="250"/>
    </location>
</feature>
<reference evidence="3" key="1">
    <citation type="submission" date="2023-10" db="EMBL/GenBank/DDBJ databases">
        <authorList>
            <person name="Chen Y."/>
            <person name="Shah S."/>
            <person name="Dougan E. K."/>
            <person name="Thang M."/>
            <person name="Chan C."/>
        </authorList>
    </citation>
    <scope>NUCLEOTIDE SEQUENCE [LARGE SCALE GENOMIC DNA]</scope>
</reference>
<dbReference type="Pfam" id="PF04059">
    <property type="entry name" value="RRM_2"/>
    <property type="match status" value="1"/>
</dbReference>
<evidence type="ECO:0000259" key="2">
    <source>
        <dbReference type="Pfam" id="PF04059"/>
    </source>
</evidence>
<accession>A0ABN9SK25</accession>
<evidence type="ECO:0000313" key="3">
    <source>
        <dbReference type="EMBL" id="CAK0832093.1"/>
    </source>
</evidence>
<keyword evidence="4" id="KW-1185">Reference proteome</keyword>
<dbReference type="Proteomes" id="UP001189429">
    <property type="component" value="Unassembled WGS sequence"/>
</dbReference>
<dbReference type="InterPro" id="IPR035979">
    <property type="entry name" value="RBD_domain_sf"/>
</dbReference>
<gene>
    <name evidence="3" type="ORF">PCOR1329_LOCUS30201</name>
</gene>
<feature type="domain" description="Mei2-like C-terminal RNA recognition motif" evidence="2">
    <location>
        <begin position="61"/>
        <end position="157"/>
    </location>
</feature>
<evidence type="ECO:0000256" key="1">
    <source>
        <dbReference type="SAM" id="MobiDB-lite"/>
    </source>
</evidence>
<dbReference type="EMBL" id="CAUYUJ010011548">
    <property type="protein sequence ID" value="CAK0832093.1"/>
    <property type="molecule type" value="Genomic_DNA"/>
</dbReference>
<sequence>MVSPTWSPIPTPTASSATTPRSATPGARPRAHSRVFPAARAPIRANMIKDLAGTSDPASITTVMVRNVPVGCKQAEVVSELDRSGFKGTYDFCYLPCDFDSSHNKGYLFVNFKTPTAARCFKSMWHGRQRFPDHPDSRSLQVTAAHIQGYEANMAMLQTAGAIRNPNFRRLVISKSDPDPCIPATTPPAAPPATGLPAAPPQFGGLAKGAGPQPALPMPPGRFFSASSGARPQTSAGECHVQQSPKPAML</sequence>
<organism evidence="3 4">
    <name type="scientific">Prorocentrum cordatum</name>
    <dbReference type="NCBI Taxonomy" id="2364126"/>
    <lineage>
        <taxon>Eukaryota</taxon>
        <taxon>Sar</taxon>
        <taxon>Alveolata</taxon>
        <taxon>Dinophyceae</taxon>
        <taxon>Prorocentrales</taxon>
        <taxon>Prorocentraceae</taxon>
        <taxon>Prorocentrum</taxon>
    </lineage>
</organism>
<feature type="compositionally biased region" description="Low complexity" evidence="1">
    <location>
        <begin position="1"/>
        <end position="28"/>
    </location>
</feature>
<evidence type="ECO:0000313" key="4">
    <source>
        <dbReference type="Proteomes" id="UP001189429"/>
    </source>
</evidence>
<dbReference type="InterPro" id="IPR012677">
    <property type="entry name" value="Nucleotide-bd_a/b_plait_sf"/>
</dbReference>